<keyword evidence="2" id="KW-1185">Reference proteome</keyword>
<accession>A0ACC7P140</accession>
<dbReference type="Proteomes" id="UP001631969">
    <property type="component" value="Unassembled WGS sequence"/>
</dbReference>
<evidence type="ECO:0000313" key="1">
    <source>
        <dbReference type="EMBL" id="MFM9330668.1"/>
    </source>
</evidence>
<comment type="caution">
    <text evidence="1">The sequence shown here is derived from an EMBL/GenBank/DDBJ whole genome shotgun (WGS) entry which is preliminary data.</text>
</comment>
<keyword evidence="1" id="KW-0966">Cell projection</keyword>
<dbReference type="EMBL" id="JBJURJ010000014">
    <property type="protein sequence ID" value="MFM9330668.1"/>
    <property type="molecule type" value="Genomic_DNA"/>
</dbReference>
<reference evidence="1" key="1">
    <citation type="submission" date="2024-12" db="EMBL/GenBank/DDBJ databases">
        <authorList>
            <person name="Wu N."/>
        </authorList>
    </citation>
    <scope>NUCLEOTIDE SEQUENCE</scope>
    <source>
        <strain evidence="1">P15</strain>
    </source>
</reference>
<sequence length="129" mass="13927">MSIQPVGNGRPAAQSYASDLKPVASSAPSSPDMLRLARSGEAVRTLEVQGVRVSVGEGQLVKAIDRAIKALEGPTTSFEMRVHEGTHAIMVKVFNKETGELIREIPPEKTLDLVVKMMEFAGILIDEKV</sequence>
<organism evidence="1 2">
    <name type="scientific">Paenibacillus mesotrionivorans</name>
    <dbReference type="NCBI Taxonomy" id="3160968"/>
    <lineage>
        <taxon>Bacteria</taxon>
        <taxon>Bacillati</taxon>
        <taxon>Bacillota</taxon>
        <taxon>Bacilli</taxon>
        <taxon>Bacillales</taxon>
        <taxon>Paenibacillaceae</taxon>
        <taxon>Paenibacillus</taxon>
    </lineage>
</organism>
<protein>
    <submittedName>
        <fullName evidence="1">Flagellar protein FlaG</fullName>
    </submittedName>
</protein>
<proteinExistence type="predicted"/>
<evidence type="ECO:0000313" key="2">
    <source>
        <dbReference type="Proteomes" id="UP001631969"/>
    </source>
</evidence>
<name>A0ACC7P140_9BACL</name>
<keyword evidence="1" id="KW-0282">Flagellum</keyword>
<keyword evidence="1" id="KW-0969">Cilium</keyword>
<gene>
    <name evidence="1" type="ORF">ACI1P1_20465</name>
</gene>